<keyword evidence="4 10" id="KW-0809">Transit peptide</keyword>
<dbReference type="GO" id="GO:0005743">
    <property type="term" value="C:mitochondrial inner membrane"/>
    <property type="evidence" value="ECO:0007669"/>
    <property type="project" value="UniProtKB-SubCell"/>
</dbReference>
<proteinExistence type="inferred from homology"/>
<keyword evidence="7 10" id="KW-0496">Mitochondrion</keyword>
<keyword evidence="8 10" id="KW-0472">Membrane</keyword>
<organism evidence="12 13">
    <name type="scientific">Ascodesmis nigricans</name>
    <dbReference type="NCBI Taxonomy" id="341454"/>
    <lineage>
        <taxon>Eukaryota</taxon>
        <taxon>Fungi</taxon>
        <taxon>Dikarya</taxon>
        <taxon>Ascomycota</taxon>
        <taxon>Pezizomycotina</taxon>
        <taxon>Pezizomycetes</taxon>
        <taxon>Pezizales</taxon>
        <taxon>Ascodesmidaceae</taxon>
        <taxon>Ascodesmis</taxon>
    </lineage>
</organism>
<dbReference type="PANTHER" id="PTHR31961:SF3">
    <property type="entry name" value="SENSITIVE TO HIGH EXPRESSION PROTEIN 9, MITOCHONDRIAL"/>
    <property type="match status" value="1"/>
</dbReference>
<dbReference type="InParanoid" id="A0A4S2N081"/>
<evidence type="ECO:0000256" key="5">
    <source>
        <dbReference type="ARBA" id="ARBA00022989"/>
    </source>
</evidence>
<feature type="transmembrane region" description="Helical" evidence="10">
    <location>
        <begin position="166"/>
        <end position="186"/>
    </location>
</feature>
<evidence type="ECO:0000256" key="11">
    <source>
        <dbReference type="SAM" id="Coils"/>
    </source>
</evidence>
<dbReference type="STRING" id="341454.A0A4S2N081"/>
<keyword evidence="5 10" id="KW-1133">Transmembrane helix</keyword>
<dbReference type="GO" id="GO:0007007">
    <property type="term" value="P:inner mitochondrial membrane organization"/>
    <property type="evidence" value="ECO:0007669"/>
    <property type="project" value="TreeGrafter"/>
</dbReference>
<comment type="subcellular location">
    <subcellularLocation>
        <location evidence="10">Mitochondrion inner membrane</location>
        <topology evidence="10">Multi-pass membrane protein</topology>
    </subcellularLocation>
</comment>
<keyword evidence="2 10" id="KW-0812">Transmembrane</keyword>
<keyword evidence="13" id="KW-1185">Reference proteome</keyword>
<dbReference type="FunCoup" id="A0A4S2N081">
    <property type="interactions" value="31"/>
</dbReference>
<dbReference type="OrthoDB" id="5595506at2759"/>
<gene>
    <name evidence="12" type="ORF">EX30DRAFT_305277</name>
</gene>
<evidence type="ECO:0000256" key="7">
    <source>
        <dbReference type="ARBA" id="ARBA00023128"/>
    </source>
</evidence>
<comment type="subunit">
    <text evidence="10">Homooligomer.</text>
</comment>
<dbReference type="Pfam" id="PF05546">
    <property type="entry name" value="She9_MDM33"/>
    <property type="match status" value="1"/>
</dbReference>
<protein>
    <recommendedName>
        <fullName evidence="10">Sensitive to high expression protein 9, mitochondrial</fullName>
    </recommendedName>
</protein>
<dbReference type="PANTHER" id="PTHR31961">
    <property type="entry name" value="SENSITIVE TO HIGH EXPRESSION PROTEIN 9, MITOCHONDRIAL"/>
    <property type="match status" value="1"/>
</dbReference>
<accession>A0A4S2N081</accession>
<keyword evidence="3 10" id="KW-0999">Mitochondrion inner membrane</keyword>
<evidence type="ECO:0000256" key="8">
    <source>
        <dbReference type="ARBA" id="ARBA00023136"/>
    </source>
</evidence>
<dbReference type="EMBL" id="ML220115">
    <property type="protein sequence ID" value="TGZ82407.1"/>
    <property type="molecule type" value="Genomic_DNA"/>
</dbReference>
<evidence type="ECO:0000256" key="9">
    <source>
        <dbReference type="ARBA" id="ARBA00024807"/>
    </source>
</evidence>
<dbReference type="Proteomes" id="UP000298138">
    <property type="component" value="Unassembled WGS sequence"/>
</dbReference>
<evidence type="ECO:0000256" key="4">
    <source>
        <dbReference type="ARBA" id="ARBA00022946"/>
    </source>
</evidence>
<feature type="transmembrane region" description="Helical" evidence="10">
    <location>
        <begin position="343"/>
        <end position="361"/>
    </location>
</feature>
<keyword evidence="6 11" id="KW-0175">Coiled coil</keyword>
<evidence type="ECO:0000256" key="2">
    <source>
        <dbReference type="ARBA" id="ARBA00022692"/>
    </source>
</evidence>
<evidence type="ECO:0000256" key="6">
    <source>
        <dbReference type="ARBA" id="ARBA00023054"/>
    </source>
</evidence>
<evidence type="ECO:0000313" key="13">
    <source>
        <dbReference type="Proteomes" id="UP000298138"/>
    </source>
</evidence>
<evidence type="ECO:0000313" key="12">
    <source>
        <dbReference type="EMBL" id="TGZ82407.1"/>
    </source>
</evidence>
<sequence>MLKNLPSQLESRRSEASKRFSKAMDDLQTAMFTAGRKLNDMTGYSEIEQLKKSIQQQETNVRNCRLGVQTAKESYQSAISRRSASQREVNELLQRKHAWSTTDLERFTSLYRSDHANEQAELAASEQLAEAERTLDEAQTQLSRSILARYHEEQIWSDKIRRASTWGTWGLMGFNVLLFIIVQLGLEPWKRRRLVGGFEDKVREVIQEENMRQALMRAPLVEEEKALAAAAAAATPSAIQSPQDVATQTATEAALAEAAVGEETLPEAETPATQADLEDVGTAVEEVEPVEMIPLHWLDPNTWIPGLMQRGQFVYGDTKKEVKNLFSDETVIITKNEMTLNSLQCVMLGAFVSALITLLWGRS</sequence>
<feature type="coiled-coil region" evidence="11">
    <location>
        <begin position="117"/>
        <end position="148"/>
    </location>
</feature>
<dbReference type="AlphaFoldDB" id="A0A4S2N081"/>
<reference evidence="12 13" key="1">
    <citation type="submission" date="2019-04" db="EMBL/GenBank/DDBJ databases">
        <title>Comparative genomics and transcriptomics to analyze fruiting body development in filamentous ascomycetes.</title>
        <authorList>
            <consortium name="DOE Joint Genome Institute"/>
            <person name="Lutkenhaus R."/>
            <person name="Traeger S."/>
            <person name="Breuer J."/>
            <person name="Kuo A."/>
            <person name="Lipzen A."/>
            <person name="Pangilinan J."/>
            <person name="Dilworth D."/>
            <person name="Sandor L."/>
            <person name="Poggeler S."/>
            <person name="Barry K."/>
            <person name="Grigoriev I.V."/>
            <person name="Nowrousian M."/>
        </authorList>
    </citation>
    <scope>NUCLEOTIDE SEQUENCE [LARGE SCALE GENOMIC DNA]</scope>
    <source>
        <strain evidence="12 13">CBS 389.68</strain>
    </source>
</reference>
<dbReference type="InterPro" id="IPR008839">
    <property type="entry name" value="MDM33_fungi"/>
</dbReference>
<evidence type="ECO:0000256" key="1">
    <source>
        <dbReference type="ARBA" id="ARBA00007472"/>
    </source>
</evidence>
<name>A0A4S2N081_9PEZI</name>
<comment type="function">
    <text evidence="9">Required for the maintenance of the structure of the mitochondrial inner membrane. Involved in mitochondrial morphology. Causes growth arrest when highly overexpressed.</text>
</comment>
<evidence type="ECO:0000256" key="10">
    <source>
        <dbReference type="RuleBase" id="RU364128"/>
    </source>
</evidence>
<evidence type="ECO:0000256" key="3">
    <source>
        <dbReference type="ARBA" id="ARBA00022792"/>
    </source>
</evidence>
<comment type="similarity">
    <text evidence="1 10">Belongs to the SHE9 family.</text>
</comment>